<dbReference type="Pfam" id="PF22936">
    <property type="entry name" value="Pol_BBD"/>
    <property type="match status" value="1"/>
</dbReference>
<dbReference type="GO" id="GO:0008270">
    <property type="term" value="F:zinc ion binding"/>
    <property type="evidence" value="ECO:0007669"/>
    <property type="project" value="InterPro"/>
</dbReference>
<name>A0AAV2MX35_9HYME</name>
<dbReference type="EMBL" id="CAXIPU020000446">
    <property type="protein sequence ID" value="CAL1672068.1"/>
    <property type="molecule type" value="Genomic_DNA"/>
</dbReference>
<feature type="domain" description="CCHC-type" evidence="2">
    <location>
        <begin position="228"/>
        <end position="244"/>
    </location>
</feature>
<evidence type="ECO:0000259" key="2">
    <source>
        <dbReference type="SMART" id="SM00343"/>
    </source>
</evidence>
<reference evidence="3" key="1">
    <citation type="submission" date="2024-04" db="EMBL/GenBank/DDBJ databases">
        <authorList>
            <consortium name="Molecular Ecology Group"/>
        </authorList>
    </citation>
    <scope>NUCLEOTIDE SEQUENCE</scope>
</reference>
<dbReference type="PANTHER" id="PTHR47481">
    <property type="match status" value="1"/>
</dbReference>
<dbReference type="InterPro" id="IPR001878">
    <property type="entry name" value="Znf_CCHC"/>
</dbReference>
<dbReference type="AlphaFoldDB" id="A0AAV2MX35"/>
<accession>A0AAV2MX35</accession>
<dbReference type="Proteomes" id="UP001497644">
    <property type="component" value="Unassembled WGS sequence"/>
</dbReference>
<dbReference type="SMART" id="SM00343">
    <property type="entry name" value="ZnF_C2HC"/>
    <property type="match status" value="1"/>
</dbReference>
<dbReference type="InterPro" id="IPR036875">
    <property type="entry name" value="Znf_CCHC_sf"/>
</dbReference>
<dbReference type="SUPFAM" id="SSF57756">
    <property type="entry name" value="Retrovirus zinc finger-like domains"/>
    <property type="match status" value="1"/>
</dbReference>
<protein>
    <recommendedName>
        <fullName evidence="2">CCHC-type domain-containing protein</fullName>
    </recommendedName>
</protein>
<feature type="region of interest" description="Disordered" evidence="1">
    <location>
        <begin position="253"/>
        <end position="274"/>
    </location>
</feature>
<organism evidence="3 4">
    <name type="scientific">Lasius platythorax</name>
    <dbReference type="NCBI Taxonomy" id="488582"/>
    <lineage>
        <taxon>Eukaryota</taxon>
        <taxon>Metazoa</taxon>
        <taxon>Ecdysozoa</taxon>
        <taxon>Arthropoda</taxon>
        <taxon>Hexapoda</taxon>
        <taxon>Insecta</taxon>
        <taxon>Pterygota</taxon>
        <taxon>Neoptera</taxon>
        <taxon>Endopterygota</taxon>
        <taxon>Hymenoptera</taxon>
        <taxon>Apocrita</taxon>
        <taxon>Aculeata</taxon>
        <taxon>Formicoidea</taxon>
        <taxon>Formicidae</taxon>
        <taxon>Formicinae</taxon>
        <taxon>Lasius</taxon>
        <taxon>Lasius</taxon>
    </lineage>
</organism>
<evidence type="ECO:0000313" key="4">
    <source>
        <dbReference type="Proteomes" id="UP001497644"/>
    </source>
</evidence>
<keyword evidence="4" id="KW-1185">Reference proteome</keyword>
<comment type="caution">
    <text evidence="3">The sequence shown here is derived from an EMBL/GenBank/DDBJ whole genome shotgun (WGS) entry which is preliminary data.</text>
</comment>
<gene>
    <name evidence="3" type="ORF">LPLAT_LOCUS5475</name>
</gene>
<proteinExistence type="predicted"/>
<evidence type="ECO:0000313" key="3">
    <source>
        <dbReference type="EMBL" id="CAL1672068.1"/>
    </source>
</evidence>
<evidence type="ECO:0000256" key="1">
    <source>
        <dbReference type="SAM" id="MobiDB-lite"/>
    </source>
</evidence>
<dbReference type="PANTHER" id="PTHR47481:SF14">
    <property type="entry name" value="RETROTRANSPOSON COPIA-LIKE N-TERMINAL DOMAIN-CONTAINING PROTEIN"/>
    <property type="match status" value="1"/>
</dbReference>
<dbReference type="GO" id="GO:0003676">
    <property type="term" value="F:nucleic acid binding"/>
    <property type="evidence" value="ECO:0007669"/>
    <property type="project" value="InterPro"/>
</dbReference>
<sequence>MADRDIVAIEKLNNDNFEFWKFSMSLLFEKKDIKDVVDENDVKPVETEIAAYRTWRKKDSDACYYIASTIDKRFTKHILHCKTAMEMWEKICNIFERKSAAQVTMLQKKLHNLKLGSNEKVSDYVAQARNLAAQLESVGDKGVSDDMLQTIIIEGLPSVKYSGFLFGWNSKPKTDKTLLNLETELMAAEELISTQDEEITAMTASATHKGKAQKKLIEKDNKKRFEGQCFYCKKVGHRKFECTKFKNEKVKGETKKSGTYSKNTKTKRTDKEEDETEDAVFLARAHATEASIVEDEQMWLADSGASYHIAHDISIFENMKKAEMSHIKLGDKSRVPVIGKGDVRIKALVNDKWKTCRLTNVLCMPDLRTNLFSFSQCTDHGYKIESGKSDMKVTKNGKVYATAKRRKSLYVMEFKNMIVAEANAAEQKINKL</sequence>
<dbReference type="Pfam" id="PF14223">
    <property type="entry name" value="Retrotran_gag_2"/>
    <property type="match status" value="1"/>
</dbReference>
<dbReference type="InterPro" id="IPR054722">
    <property type="entry name" value="PolX-like_BBD"/>
</dbReference>